<accession>A0A0E9SGN1</accession>
<evidence type="ECO:0000313" key="1">
    <source>
        <dbReference type="EMBL" id="JAH40544.1"/>
    </source>
</evidence>
<sequence>MILVKIYAVKCINFNKEDILAVILNTLHI</sequence>
<protein>
    <submittedName>
        <fullName evidence="1">Uncharacterized protein</fullName>
    </submittedName>
</protein>
<dbReference type="EMBL" id="GBXM01068033">
    <property type="protein sequence ID" value="JAH40544.1"/>
    <property type="molecule type" value="Transcribed_RNA"/>
</dbReference>
<dbReference type="AlphaFoldDB" id="A0A0E9SGN1"/>
<organism evidence="1">
    <name type="scientific">Anguilla anguilla</name>
    <name type="common">European freshwater eel</name>
    <name type="synonym">Muraena anguilla</name>
    <dbReference type="NCBI Taxonomy" id="7936"/>
    <lineage>
        <taxon>Eukaryota</taxon>
        <taxon>Metazoa</taxon>
        <taxon>Chordata</taxon>
        <taxon>Craniata</taxon>
        <taxon>Vertebrata</taxon>
        <taxon>Euteleostomi</taxon>
        <taxon>Actinopterygii</taxon>
        <taxon>Neopterygii</taxon>
        <taxon>Teleostei</taxon>
        <taxon>Anguilliformes</taxon>
        <taxon>Anguillidae</taxon>
        <taxon>Anguilla</taxon>
    </lineage>
</organism>
<name>A0A0E9SGN1_ANGAN</name>
<reference evidence="1" key="2">
    <citation type="journal article" date="2015" name="Fish Shellfish Immunol.">
        <title>Early steps in the European eel (Anguilla anguilla)-Vibrio vulnificus interaction in the gills: Role of the RtxA13 toxin.</title>
        <authorList>
            <person name="Callol A."/>
            <person name="Pajuelo D."/>
            <person name="Ebbesson L."/>
            <person name="Teles M."/>
            <person name="MacKenzie S."/>
            <person name="Amaro C."/>
        </authorList>
    </citation>
    <scope>NUCLEOTIDE SEQUENCE</scope>
</reference>
<reference evidence="1" key="1">
    <citation type="submission" date="2014-11" db="EMBL/GenBank/DDBJ databases">
        <authorList>
            <person name="Amaro Gonzalez C."/>
        </authorList>
    </citation>
    <scope>NUCLEOTIDE SEQUENCE</scope>
</reference>
<proteinExistence type="predicted"/>